<keyword evidence="5 8" id="KW-0804">Transcription</keyword>
<evidence type="ECO:0000256" key="3">
    <source>
        <dbReference type="ARBA" id="ARBA00022763"/>
    </source>
</evidence>
<evidence type="ECO:0000256" key="7">
    <source>
        <dbReference type="ARBA" id="ARBA00023242"/>
    </source>
</evidence>
<reference evidence="9" key="1">
    <citation type="submission" date="2022-07" db="EMBL/GenBank/DDBJ databases">
        <title>Phylogenomic reconstructions and comparative analyses of Kickxellomycotina fungi.</title>
        <authorList>
            <person name="Reynolds N.K."/>
            <person name="Stajich J.E."/>
            <person name="Barry K."/>
            <person name="Grigoriev I.V."/>
            <person name="Crous P."/>
            <person name="Smith M.E."/>
        </authorList>
    </citation>
    <scope>NUCLEOTIDE SEQUENCE</scope>
    <source>
        <strain evidence="9">RSA 567</strain>
    </source>
</reference>
<dbReference type="InterPro" id="IPR009400">
    <property type="entry name" value="TFIIH_TTDA/Tfb5"/>
</dbReference>
<dbReference type="PANTHER" id="PTHR28580:SF1">
    <property type="entry name" value="GENERAL TRANSCRIPTION FACTOR IIH SUBUNIT 5"/>
    <property type="match status" value="1"/>
</dbReference>
<evidence type="ECO:0000256" key="1">
    <source>
        <dbReference type="ARBA" id="ARBA00004123"/>
    </source>
</evidence>
<comment type="caution">
    <text evidence="9">The sequence shown here is derived from an EMBL/GenBank/DDBJ whole genome shotgun (WGS) entry which is preliminary data.</text>
</comment>
<proteinExistence type="inferred from homology"/>
<dbReference type="Proteomes" id="UP001151582">
    <property type="component" value="Unassembled WGS sequence"/>
</dbReference>
<dbReference type="EMBL" id="JANBQB010000374">
    <property type="protein sequence ID" value="KAJ1977097.1"/>
    <property type="molecule type" value="Genomic_DNA"/>
</dbReference>
<dbReference type="PANTHER" id="PTHR28580">
    <property type="entry name" value="GENERAL TRANSCRIPTION FACTOR IIH SUBUNIT 5"/>
    <property type="match status" value="1"/>
</dbReference>
<evidence type="ECO:0000256" key="2">
    <source>
        <dbReference type="ARBA" id="ARBA00007470"/>
    </source>
</evidence>
<dbReference type="GO" id="GO:0005675">
    <property type="term" value="C:transcription factor TFIIH holo complex"/>
    <property type="evidence" value="ECO:0007669"/>
    <property type="project" value="TreeGrafter"/>
</dbReference>
<evidence type="ECO:0000256" key="6">
    <source>
        <dbReference type="ARBA" id="ARBA00023204"/>
    </source>
</evidence>
<evidence type="ECO:0000256" key="8">
    <source>
        <dbReference type="RuleBase" id="RU368032"/>
    </source>
</evidence>
<dbReference type="AlphaFoldDB" id="A0A9W8B066"/>
<keyword evidence="3 8" id="KW-0227">DNA damage</keyword>
<keyword evidence="6 8" id="KW-0234">DNA repair</keyword>
<dbReference type="Gene3D" id="3.30.70.1220">
    <property type="entry name" value="TFB5-like"/>
    <property type="match status" value="1"/>
</dbReference>
<dbReference type="GO" id="GO:0006294">
    <property type="term" value="P:nucleotide-excision repair, preincision complex assembly"/>
    <property type="evidence" value="ECO:0007669"/>
    <property type="project" value="TreeGrafter"/>
</dbReference>
<name>A0A9W8B066_9FUNG</name>
<dbReference type="SUPFAM" id="SSF142897">
    <property type="entry name" value="TFB5-like"/>
    <property type="match status" value="1"/>
</dbReference>
<sequence>MVSATKGVLIECDTTAKQVILNLDERYHFIIEDLDSTHLFVNSDCVRMLQSELDKIIDENTFKVDGFEKFVKDSRV</sequence>
<dbReference type="GO" id="GO:0000439">
    <property type="term" value="C:transcription factor TFIIH core complex"/>
    <property type="evidence" value="ECO:0007669"/>
    <property type="project" value="UniProtKB-UniRule"/>
</dbReference>
<keyword evidence="4 8" id="KW-0805">Transcription regulation</keyword>
<evidence type="ECO:0000313" key="9">
    <source>
        <dbReference type="EMBL" id="KAJ1977097.1"/>
    </source>
</evidence>
<evidence type="ECO:0000256" key="4">
    <source>
        <dbReference type="ARBA" id="ARBA00023015"/>
    </source>
</evidence>
<dbReference type="OrthoDB" id="354at2759"/>
<keyword evidence="10" id="KW-1185">Reference proteome</keyword>
<dbReference type="Pfam" id="PF06331">
    <property type="entry name" value="Tfb5"/>
    <property type="match status" value="1"/>
</dbReference>
<gene>
    <name evidence="9" type="ORF">H4R34_003719</name>
</gene>
<accession>A0A9W8B066</accession>
<evidence type="ECO:0000256" key="5">
    <source>
        <dbReference type="ARBA" id="ARBA00023163"/>
    </source>
</evidence>
<keyword evidence="7 8" id="KW-0539">Nucleus</keyword>
<dbReference type="InterPro" id="IPR035935">
    <property type="entry name" value="TFB5-like_sf"/>
</dbReference>
<comment type="similarity">
    <text evidence="2 8">Belongs to the TFB5 family.</text>
</comment>
<organism evidence="9 10">
    <name type="scientific">Dimargaris verticillata</name>
    <dbReference type="NCBI Taxonomy" id="2761393"/>
    <lineage>
        <taxon>Eukaryota</taxon>
        <taxon>Fungi</taxon>
        <taxon>Fungi incertae sedis</taxon>
        <taxon>Zoopagomycota</taxon>
        <taxon>Kickxellomycotina</taxon>
        <taxon>Dimargaritomycetes</taxon>
        <taxon>Dimargaritales</taxon>
        <taxon>Dimargaritaceae</taxon>
        <taxon>Dimargaris</taxon>
    </lineage>
</organism>
<evidence type="ECO:0000313" key="10">
    <source>
        <dbReference type="Proteomes" id="UP001151582"/>
    </source>
</evidence>
<protein>
    <recommendedName>
        <fullName evidence="8">General transcription and DNA repair factor IIH subunit TFB5</fullName>
    </recommendedName>
</protein>
<dbReference type="SMART" id="SM01395">
    <property type="entry name" value="Tbf5"/>
    <property type="match status" value="1"/>
</dbReference>
<comment type="subunit">
    <text evidence="8">Component of the 7-subunit TFIIH core complex.</text>
</comment>
<dbReference type="GO" id="GO:0006367">
    <property type="term" value="P:transcription initiation at RNA polymerase II promoter"/>
    <property type="evidence" value="ECO:0007669"/>
    <property type="project" value="UniProtKB-UniRule"/>
</dbReference>
<comment type="function">
    <text evidence="8">In NER, TFIIH acts by opening DNA around the lesion to allow the excision of the damaged oligonucleotide and its replacement by a new DNA fragment. In transcription, TFIIH has an essential role in transcription initiation. When the pre-initiation complex (PIC) has been established, TFIIH is required for promoter opening and promoter escape.</text>
</comment>
<comment type="subcellular location">
    <subcellularLocation>
        <location evidence="1 8">Nucleus</location>
    </subcellularLocation>
</comment>